<dbReference type="GO" id="GO:0030313">
    <property type="term" value="C:cell envelope"/>
    <property type="evidence" value="ECO:0007669"/>
    <property type="project" value="UniProtKB-SubCell"/>
</dbReference>
<feature type="compositionally biased region" description="Basic and acidic residues" evidence="2">
    <location>
        <begin position="313"/>
        <end position="324"/>
    </location>
</feature>
<sequence length="356" mass="39369">MVYFGPFRDENKIDLDSREQLGANHVISKTGGEGFTDEQIKELTKANGKDKDGIPFDLEDFTLPDRDQINVINEAKKNGEIGDYPLTIATEQGTQVVITVSLRGNGTDVTAPDSGTASGMVGANNVEKETGGEGFGVEEIKELCGVKGKDKDGNNLKLEDFKIDEEQLKAINQAKTSKNTGKFLLTYETPEGEKVTVEILLTGTVEVSFDTDGGSEPPQMQTADSGKKVQKPEDPVKAGYVLEGWYYTDKDGNETEWNFGDPVYENMTLKAKWKEEPKRTESTSEESGTTAENGFETEENEDRTVKKQAPKWEYQKRVRKKTEPMAKTGDSADIQFLILILGISLVGIQVIKRSRE</sequence>
<gene>
    <name evidence="4" type="ORF">ACLFYP115_02646</name>
</gene>
<evidence type="ECO:0000256" key="1">
    <source>
        <dbReference type="ARBA" id="ARBA00004196"/>
    </source>
</evidence>
<name>A0A6N2VSC0_9FIRM</name>
<comment type="subcellular location">
    <subcellularLocation>
        <location evidence="1">Cell envelope</location>
    </subcellularLocation>
</comment>
<keyword evidence="3" id="KW-0812">Transmembrane</keyword>
<dbReference type="InterPro" id="IPR042229">
    <property type="entry name" value="Listeria/Bacterioides_rpt_sf"/>
</dbReference>
<dbReference type="InterPro" id="IPR013378">
    <property type="entry name" value="InlB-like_B-rpt"/>
</dbReference>
<dbReference type="AlphaFoldDB" id="A0A6N2VSC0"/>
<feature type="transmembrane region" description="Helical" evidence="3">
    <location>
        <begin position="334"/>
        <end position="351"/>
    </location>
</feature>
<organism evidence="4">
    <name type="scientific">Anaerostipes caccae</name>
    <dbReference type="NCBI Taxonomy" id="105841"/>
    <lineage>
        <taxon>Bacteria</taxon>
        <taxon>Bacillati</taxon>
        <taxon>Bacillota</taxon>
        <taxon>Clostridia</taxon>
        <taxon>Lachnospirales</taxon>
        <taxon>Lachnospiraceae</taxon>
        <taxon>Anaerostipes</taxon>
    </lineage>
</organism>
<accession>A0A6N2VSC0</accession>
<dbReference type="RefSeq" id="WP_006568738.1">
    <property type="nucleotide sequence ID" value="NZ_BAABRZ010000002.1"/>
</dbReference>
<feature type="region of interest" description="Disordered" evidence="2">
    <location>
        <begin position="272"/>
        <end position="326"/>
    </location>
</feature>
<dbReference type="NCBIfam" id="TIGR02543">
    <property type="entry name" value="List_Bact_rpt"/>
    <property type="match status" value="1"/>
</dbReference>
<dbReference type="GeneID" id="97122596"/>
<evidence type="ECO:0000256" key="3">
    <source>
        <dbReference type="SAM" id="Phobius"/>
    </source>
</evidence>
<feature type="compositionally biased region" description="Basic and acidic residues" evidence="2">
    <location>
        <begin position="225"/>
        <end position="234"/>
    </location>
</feature>
<keyword evidence="3" id="KW-0472">Membrane</keyword>
<evidence type="ECO:0000256" key="2">
    <source>
        <dbReference type="SAM" id="MobiDB-lite"/>
    </source>
</evidence>
<dbReference type="Gene3D" id="2.60.40.4270">
    <property type="entry name" value="Listeria-Bacteroides repeat domain"/>
    <property type="match status" value="1"/>
</dbReference>
<feature type="region of interest" description="Disordered" evidence="2">
    <location>
        <begin position="208"/>
        <end position="234"/>
    </location>
</feature>
<dbReference type="EMBL" id="CACRSQ010000007">
    <property type="protein sequence ID" value="VYT31521.1"/>
    <property type="molecule type" value="Genomic_DNA"/>
</dbReference>
<feature type="compositionally biased region" description="Basic and acidic residues" evidence="2">
    <location>
        <begin position="272"/>
        <end position="282"/>
    </location>
</feature>
<protein>
    <submittedName>
        <fullName evidence="4">Listeria-Bacteroides repeat domain (List_Bact_rpt)</fullName>
    </submittedName>
</protein>
<proteinExistence type="predicted"/>
<dbReference type="Pfam" id="PF09479">
    <property type="entry name" value="Flg_new"/>
    <property type="match status" value="1"/>
</dbReference>
<keyword evidence="3" id="KW-1133">Transmembrane helix</keyword>
<evidence type="ECO:0000313" key="4">
    <source>
        <dbReference type="EMBL" id="VYT31521.1"/>
    </source>
</evidence>
<reference evidence="4" key="1">
    <citation type="submission" date="2019-11" db="EMBL/GenBank/DDBJ databases">
        <authorList>
            <person name="Feng L."/>
        </authorList>
    </citation>
    <scope>NUCLEOTIDE SEQUENCE</scope>
    <source>
        <strain evidence="4">AcaccaeLFYP115</strain>
    </source>
</reference>